<evidence type="ECO:0000313" key="2">
    <source>
        <dbReference type="EMBL" id="PAN13853.2"/>
    </source>
</evidence>
<reference evidence="2" key="1">
    <citation type="submission" date="2018-04" db="EMBL/GenBank/DDBJ databases">
        <title>WGS assembly of Panicum hallii.</title>
        <authorList>
            <person name="Lovell J."/>
            <person name="Jenkins J."/>
            <person name="Lowry D."/>
            <person name="Mamidi S."/>
            <person name="Sreedasyam A."/>
            <person name="Weng X."/>
            <person name="Barry K."/>
            <person name="Bonette J."/>
            <person name="Campitelli B."/>
            <person name="Daum C."/>
            <person name="Gordon S."/>
            <person name="Gould B."/>
            <person name="Lipzen A."/>
            <person name="Macqueen A."/>
            <person name="Palacio-Mejia J."/>
            <person name="Plott C."/>
            <person name="Shakirov E."/>
            <person name="Shu S."/>
            <person name="Yoshinaga Y."/>
            <person name="Zane M."/>
            <person name="Rokhsar D."/>
            <person name="Grimwood J."/>
            <person name="Schmutz J."/>
            <person name="Juenger T."/>
        </authorList>
    </citation>
    <scope>NUCLEOTIDE SEQUENCE [LARGE SCALE GENOMIC DNA]</scope>
    <source>
        <strain evidence="2">FIL2</strain>
    </source>
</reference>
<gene>
    <name evidence="2" type="ORF">PAHAL_2G436000</name>
</gene>
<dbReference type="Proteomes" id="UP000243499">
    <property type="component" value="Chromosome 2"/>
</dbReference>
<protein>
    <recommendedName>
        <fullName evidence="1">DUF6598 domain-containing protein</fullName>
    </recommendedName>
</protein>
<dbReference type="InterPro" id="IPR046533">
    <property type="entry name" value="DUF6598"/>
</dbReference>
<sequence>MKQAAAAETDALETIESDYEAYTARSFRDDRTAVWSRTHGSFEDTTKLRPMRFTDEPAPRYGAFPMSTLQVFSVRVEGIRRGLRWLIDVFGIVAARDTVDFNRNVIFSRTRDNCQTLTKEDRNLALEGPTRAVVWQGHLYIEVKLTVKGATESEDKDLSFLVVPFACGNAAYSCQYYGCKTSKLSTVRLSLGLIVESVEATIFVRVRDGSWPDGFGAQFAAFTTGIRRKRAPSMDHKKIILLDSGSRKVPVTADGGVVLSRRVVSVETTGKLRVCVKAWEAARSVRMP</sequence>
<name>A0A2S3H279_9POAL</name>
<dbReference type="Pfam" id="PF20241">
    <property type="entry name" value="DUF6598"/>
    <property type="match status" value="1"/>
</dbReference>
<dbReference type="EMBL" id="CM008047">
    <property type="protein sequence ID" value="PAN13853.2"/>
    <property type="molecule type" value="Genomic_DNA"/>
</dbReference>
<feature type="domain" description="DUF6598" evidence="1">
    <location>
        <begin position="68"/>
        <end position="282"/>
    </location>
</feature>
<dbReference type="AlphaFoldDB" id="A0A2S3H279"/>
<accession>A0A2S3H279</accession>
<organism evidence="2">
    <name type="scientific">Panicum hallii</name>
    <dbReference type="NCBI Taxonomy" id="206008"/>
    <lineage>
        <taxon>Eukaryota</taxon>
        <taxon>Viridiplantae</taxon>
        <taxon>Streptophyta</taxon>
        <taxon>Embryophyta</taxon>
        <taxon>Tracheophyta</taxon>
        <taxon>Spermatophyta</taxon>
        <taxon>Magnoliopsida</taxon>
        <taxon>Liliopsida</taxon>
        <taxon>Poales</taxon>
        <taxon>Poaceae</taxon>
        <taxon>PACMAD clade</taxon>
        <taxon>Panicoideae</taxon>
        <taxon>Panicodae</taxon>
        <taxon>Paniceae</taxon>
        <taxon>Panicinae</taxon>
        <taxon>Panicum</taxon>
        <taxon>Panicum sect. Panicum</taxon>
    </lineage>
</organism>
<dbReference type="Gramene" id="PAN13853">
    <property type="protein sequence ID" value="PAN13853"/>
    <property type="gene ID" value="PAHAL_2G436000"/>
</dbReference>
<evidence type="ECO:0000259" key="1">
    <source>
        <dbReference type="Pfam" id="PF20241"/>
    </source>
</evidence>
<dbReference type="PANTHER" id="PTHR33065:SF180">
    <property type="entry name" value="DUF6598 DOMAIN-CONTAINING PROTEIN"/>
    <property type="match status" value="1"/>
</dbReference>
<proteinExistence type="predicted"/>
<dbReference type="PANTHER" id="PTHR33065">
    <property type="entry name" value="OS07G0486400 PROTEIN"/>
    <property type="match status" value="1"/>
</dbReference>